<proteinExistence type="predicted"/>
<protein>
    <submittedName>
        <fullName evidence="2">Uncharacterized protein</fullName>
    </submittedName>
</protein>
<gene>
    <name evidence="2" type="ORF">GBAR_LOCUS29938</name>
</gene>
<reference evidence="2" key="1">
    <citation type="submission" date="2023-03" db="EMBL/GenBank/DDBJ databases">
        <authorList>
            <person name="Steffen K."/>
            <person name="Cardenas P."/>
        </authorList>
    </citation>
    <scope>NUCLEOTIDE SEQUENCE</scope>
</reference>
<feature type="compositionally biased region" description="Acidic residues" evidence="1">
    <location>
        <begin position="85"/>
        <end position="98"/>
    </location>
</feature>
<keyword evidence="3" id="KW-1185">Reference proteome</keyword>
<evidence type="ECO:0000313" key="3">
    <source>
        <dbReference type="Proteomes" id="UP001174909"/>
    </source>
</evidence>
<comment type="caution">
    <text evidence="2">The sequence shown here is derived from an EMBL/GenBank/DDBJ whole genome shotgun (WGS) entry which is preliminary data.</text>
</comment>
<dbReference type="EMBL" id="CASHTH010004215">
    <property type="protein sequence ID" value="CAI8054875.1"/>
    <property type="molecule type" value="Genomic_DNA"/>
</dbReference>
<dbReference type="Proteomes" id="UP001174909">
    <property type="component" value="Unassembled WGS sequence"/>
</dbReference>
<evidence type="ECO:0000313" key="2">
    <source>
        <dbReference type="EMBL" id="CAI8054875.1"/>
    </source>
</evidence>
<evidence type="ECO:0000256" key="1">
    <source>
        <dbReference type="SAM" id="MobiDB-lite"/>
    </source>
</evidence>
<feature type="compositionally biased region" description="Polar residues" evidence="1">
    <location>
        <begin position="60"/>
        <end position="74"/>
    </location>
</feature>
<sequence length="114" mass="12858">MRRKKTMKGLFSISHFKVTSKQSTLPHSRDTRDISLEQLSTGESLAVGELSSEKDEVKTHFQSHSDSLSQQPATVQPIPYLSYLADEEVEEKEEEEADPVPKPSGKFMQDQYSA</sequence>
<dbReference type="AlphaFoldDB" id="A0AA35TUV0"/>
<feature type="non-terminal residue" evidence="2">
    <location>
        <position position="1"/>
    </location>
</feature>
<accession>A0AA35TUV0</accession>
<feature type="region of interest" description="Disordered" evidence="1">
    <location>
        <begin position="46"/>
        <end position="114"/>
    </location>
</feature>
<name>A0AA35TUV0_GEOBA</name>
<organism evidence="2 3">
    <name type="scientific">Geodia barretti</name>
    <name type="common">Barrett's horny sponge</name>
    <dbReference type="NCBI Taxonomy" id="519541"/>
    <lineage>
        <taxon>Eukaryota</taxon>
        <taxon>Metazoa</taxon>
        <taxon>Porifera</taxon>
        <taxon>Demospongiae</taxon>
        <taxon>Heteroscleromorpha</taxon>
        <taxon>Tetractinellida</taxon>
        <taxon>Astrophorina</taxon>
        <taxon>Geodiidae</taxon>
        <taxon>Geodia</taxon>
    </lineage>
</organism>